<feature type="transmembrane region" description="Helical" evidence="6">
    <location>
        <begin position="373"/>
        <end position="400"/>
    </location>
</feature>
<feature type="transmembrane region" description="Helical" evidence="6">
    <location>
        <begin position="84"/>
        <end position="102"/>
    </location>
</feature>
<feature type="transmembrane region" description="Helical" evidence="6">
    <location>
        <begin position="213"/>
        <end position="231"/>
    </location>
</feature>
<feature type="domain" description="Ammonium transporter AmtB-like" evidence="7">
    <location>
        <begin position="14"/>
        <end position="403"/>
    </location>
</feature>
<evidence type="ECO:0000256" key="5">
    <source>
        <dbReference type="ARBA" id="ARBA00023136"/>
    </source>
</evidence>
<comment type="similarity">
    <text evidence="2">Belongs to the ammonium transporter (TC 2.A.49) family. Rh subfamily.</text>
</comment>
<accession>A0A9Q0LVT1</accession>
<sequence>MIKKNRYSSSFITFLLIFEIGIFFAFGFWFDYDSSYYPETTENDPRVEKYFTFFSDTTVLALMGFGFLLVYLRNYCYSASGFSFLLVAFAFQWNLLVYAFFYQMHIDIFGKFKLDIETLGRGIYGSLCALISFGAFLGTTQPTQILMIIFIEIFFYQLNYYINIFKLQAFDMGGSIYLHEFAGIFGYAVTLGLGSRKDIKKHPDIKSRYNSDIFSIFGTMWLWIAWPSFNAMFSPTGFQFRSLLNTIMAISSSVIAAFAVSIGVRGKFHMREIRNATLTGGIAIAAASHLKMSLVGSMICGIIAGALTSFLSAILTKSFRVFYGGEQIRRILFFHAIPGIIGGFASAFGAGLADEDKEPYKDHYHEFFPRGDVQYGAQLAAMGITLLIALISGYLTGLIINEITFRNTQPLNDSEYWHVPDDFEETTIDSLGIPRDHKGNVVGDEWVLEAEIK</sequence>
<evidence type="ECO:0000256" key="1">
    <source>
        <dbReference type="ARBA" id="ARBA00004141"/>
    </source>
</evidence>
<comment type="caution">
    <text evidence="8">The sequence shown here is derived from an EMBL/GenBank/DDBJ whole genome shotgun (WGS) entry which is preliminary data.</text>
</comment>
<feature type="transmembrane region" description="Helical" evidence="6">
    <location>
        <begin position="243"/>
        <end position="264"/>
    </location>
</feature>
<evidence type="ECO:0000256" key="3">
    <source>
        <dbReference type="ARBA" id="ARBA00022692"/>
    </source>
</evidence>
<evidence type="ECO:0000259" key="7">
    <source>
        <dbReference type="Pfam" id="PF00909"/>
    </source>
</evidence>
<dbReference type="InterPro" id="IPR029020">
    <property type="entry name" value="Ammonium/urea_transptr"/>
</dbReference>
<dbReference type="SUPFAM" id="SSF111352">
    <property type="entry name" value="Ammonium transporter"/>
    <property type="match status" value="1"/>
</dbReference>
<evidence type="ECO:0000313" key="9">
    <source>
        <dbReference type="Proteomes" id="UP001149090"/>
    </source>
</evidence>
<dbReference type="OMA" id="IHVFATY"/>
<name>A0A9Q0LVT1_ANAIG</name>
<dbReference type="GO" id="GO:0008519">
    <property type="term" value="F:ammonium channel activity"/>
    <property type="evidence" value="ECO:0007669"/>
    <property type="project" value="InterPro"/>
</dbReference>
<keyword evidence="3 6" id="KW-0812">Transmembrane</keyword>
<evidence type="ECO:0000256" key="2">
    <source>
        <dbReference type="ARBA" id="ARBA00011036"/>
    </source>
</evidence>
<keyword evidence="4 6" id="KW-1133">Transmembrane helix</keyword>
<dbReference type="PRINTS" id="PR00342">
    <property type="entry name" value="RHESUSRHD"/>
</dbReference>
<dbReference type="PANTHER" id="PTHR11730:SF60">
    <property type="entry name" value="RH50, ISOFORM D"/>
    <property type="match status" value="1"/>
</dbReference>
<feature type="transmembrane region" description="Helical" evidence="6">
    <location>
        <begin position="174"/>
        <end position="193"/>
    </location>
</feature>
<protein>
    <submittedName>
        <fullName evidence="8">Rh50 isoform b</fullName>
    </submittedName>
</protein>
<gene>
    <name evidence="8" type="ORF">M0811_05018</name>
</gene>
<evidence type="ECO:0000256" key="6">
    <source>
        <dbReference type="SAM" id="Phobius"/>
    </source>
</evidence>
<dbReference type="AlphaFoldDB" id="A0A9Q0LVT1"/>
<dbReference type="Proteomes" id="UP001149090">
    <property type="component" value="Unassembled WGS sequence"/>
</dbReference>
<feature type="transmembrane region" description="Helical" evidence="6">
    <location>
        <begin position="145"/>
        <end position="162"/>
    </location>
</feature>
<reference evidence="8" key="1">
    <citation type="submission" date="2022-10" db="EMBL/GenBank/DDBJ databases">
        <title>Novel sulphate-reducing endosymbionts in the free-living metamonad Anaeramoeba.</title>
        <authorList>
            <person name="Jerlstrom-Hultqvist J."/>
            <person name="Cepicka I."/>
            <person name="Gallot-Lavallee L."/>
            <person name="Salas-Leiva D."/>
            <person name="Curtis B.A."/>
            <person name="Zahonova K."/>
            <person name="Pipaliya S."/>
            <person name="Dacks J."/>
            <person name="Roger A.J."/>
        </authorList>
    </citation>
    <scope>NUCLEOTIDE SEQUENCE</scope>
    <source>
        <strain evidence="8">BMAN</strain>
    </source>
</reference>
<evidence type="ECO:0000313" key="8">
    <source>
        <dbReference type="EMBL" id="KAJ5078230.1"/>
    </source>
</evidence>
<feature type="transmembrane region" description="Helical" evidence="6">
    <location>
        <begin position="331"/>
        <end position="353"/>
    </location>
</feature>
<dbReference type="Gene3D" id="1.10.3430.10">
    <property type="entry name" value="Ammonium transporter AmtB like domains"/>
    <property type="match status" value="1"/>
</dbReference>
<proteinExistence type="inferred from homology"/>
<comment type="subcellular location">
    <subcellularLocation>
        <location evidence="1">Membrane</location>
        <topology evidence="1">Multi-pass membrane protein</topology>
    </subcellularLocation>
</comment>
<feature type="transmembrane region" description="Helical" evidence="6">
    <location>
        <begin position="122"/>
        <end position="138"/>
    </location>
</feature>
<dbReference type="OrthoDB" id="534912at2759"/>
<feature type="transmembrane region" description="Helical" evidence="6">
    <location>
        <begin position="296"/>
        <end position="319"/>
    </location>
</feature>
<dbReference type="GO" id="GO:0005886">
    <property type="term" value="C:plasma membrane"/>
    <property type="evidence" value="ECO:0007669"/>
    <property type="project" value="InterPro"/>
</dbReference>
<evidence type="ECO:0000256" key="4">
    <source>
        <dbReference type="ARBA" id="ARBA00022989"/>
    </source>
</evidence>
<dbReference type="GO" id="GO:0097272">
    <property type="term" value="P:ammonium homeostasis"/>
    <property type="evidence" value="ECO:0007669"/>
    <property type="project" value="TreeGrafter"/>
</dbReference>
<feature type="transmembrane region" description="Helical" evidence="6">
    <location>
        <begin position="50"/>
        <end position="72"/>
    </location>
</feature>
<dbReference type="Pfam" id="PF00909">
    <property type="entry name" value="Ammonium_transp"/>
    <property type="match status" value="1"/>
</dbReference>
<dbReference type="InterPro" id="IPR024041">
    <property type="entry name" value="NH4_transpt_AmtB-like_dom"/>
</dbReference>
<dbReference type="EMBL" id="JAPDFW010000054">
    <property type="protein sequence ID" value="KAJ5078230.1"/>
    <property type="molecule type" value="Genomic_DNA"/>
</dbReference>
<organism evidence="8 9">
    <name type="scientific">Anaeramoeba ignava</name>
    <name type="common">Anaerobic marine amoeba</name>
    <dbReference type="NCBI Taxonomy" id="1746090"/>
    <lineage>
        <taxon>Eukaryota</taxon>
        <taxon>Metamonada</taxon>
        <taxon>Anaeramoebidae</taxon>
        <taxon>Anaeramoeba</taxon>
    </lineage>
</organism>
<feature type="transmembrane region" description="Helical" evidence="6">
    <location>
        <begin position="12"/>
        <end position="30"/>
    </location>
</feature>
<dbReference type="InterPro" id="IPR002229">
    <property type="entry name" value="RhesusRHD"/>
</dbReference>
<feature type="transmembrane region" description="Helical" evidence="6">
    <location>
        <begin position="273"/>
        <end position="290"/>
    </location>
</feature>
<keyword evidence="9" id="KW-1185">Reference proteome</keyword>
<dbReference type="PANTHER" id="PTHR11730">
    <property type="entry name" value="AMMONIUM TRANSPORTER"/>
    <property type="match status" value="1"/>
</dbReference>
<keyword evidence="5 6" id="KW-0472">Membrane</keyword>